<evidence type="ECO:0000256" key="9">
    <source>
        <dbReference type="ARBA" id="ARBA00023160"/>
    </source>
</evidence>
<evidence type="ECO:0000256" key="2">
    <source>
        <dbReference type="ARBA" id="ARBA00022516"/>
    </source>
</evidence>
<dbReference type="GO" id="GO:0016020">
    <property type="term" value="C:membrane"/>
    <property type="evidence" value="ECO:0007669"/>
    <property type="project" value="UniProtKB-SubCell"/>
</dbReference>
<dbReference type="OrthoDB" id="434092at2759"/>
<dbReference type="PANTHER" id="PTHR19353">
    <property type="entry name" value="FATTY ACID DESATURASE 2"/>
    <property type="match status" value="1"/>
</dbReference>
<feature type="transmembrane region" description="Helical" evidence="10">
    <location>
        <begin position="12"/>
        <end position="33"/>
    </location>
</feature>
<keyword evidence="5" id="KW-0276">Fatty acid metabolism</keyword>
<feature type="transmembrane region" description="Helical" evidence="10">
    <location>
        <begin position="53"/>
        <end position="77"/>
    </location>
</feature>
<evidence type="ECO:0000256" key="4">
    <source>
        <dbReference type="ARBA" id="ARBA00022692"/>
    </source>
</evidence>
<organism evidence="12 13">
    <name type="scientific">Polarella glacialis</name>
    <name type="common">Dinoflagellate</name>
    <dbReference type="NCBI Taxonomy" id="89957"/>
    <lineage>
        <taxon>Eukaryota</taxon>
        <taxon>Sar</taxon>
        <taxon>Alveolata</taxon>
        <taxon>Dinophyceae</taxon>
        <taxon>Suessiales</taxon>
        <taxon>Suessiaceae</taxon>
        <taxon>Polarella</taxon>
    </lineage>
</organism>
<dbReference type="InterPro" id="IPR030457">
    <property type="entry name" value="ELO_CS"/>
</dbReference>
<dbReference type="GO" id="GO:0016717">
    <property type="term" value="F:oxidoreductase activity, acting on paired donors, with oxidation of a pair of donors resulting in the reduction of molecular oxygen to two molecules of water"/>
    <property type="evidence" value="ECO:0007669"/>
    <property type="project" value="TreeGrafter"/>
</dbReference>
<dbReference type="InterPro" id="IPR012171">
    <property type="entry name" value="Fatty_acid_desaturase"/>
</dbReference>
<dbReference type="Proteomes" id="UP000654075">
    <property type="component" value="Unassembled WGS sequence"/>
</dbReference>
<evidence type="ECO:0000256" key="6">
    <source>
        <dbReference type="ARBA" id="ARBA00022989"/>
    </source>
</evidence>
<dbReference type="InterPro" id="IPR036400">
    <property type="entry name" value="Cyt_B5-like_heme/steroid_sf"/>
</dbReference>
<dbReference type="InterPro" id="IPR002076">
    <property type="entry name" value="ELO_fam"/>
</dbReference>
<keyword evidence="2" id="KW-0444">Lipid biosynthesis</keyword>
<dbReference type="Pfam" id="PF00487">
    <property type="entry name" value="FA_desaturase"/>
    <property type="match status" value="1"/>
</dbReference>
<keyword evidence="9" id="KW-0275">Fatty acid biosynthesis</keyword>
<name>A0A813DID2_POLGL</name>
<dbReference type="Gene3D" id="3.10.120.10">
    <property type="entry name" value="Cytochrome b5-like heme/steroid binding domain"/>
    <property type="match status" value="1"/>
</dbReference>
<comment type="caution">
    <text evidence="12">The sequence shown here is derived from an EMBL/GenBank/DDBJ whole genome shotgun (WGS) entry which is preliminary data.</text>
</comment>
<protein>
    <recommendedName>
        <fullName evidence="11">Cytochrome b5 heme-binding domain-containing protein</fullName>
    </recommendedName>
</protein>
<dbReference type="Pfam" id="PF00173">
    <property type="entry name" value="Cyt-b5"/>
    <property type="match status" value="1"/>
</dbReference>
<accession>A0A813DID2</accession>
<dbReference type="InterPro" id="IPR001199">
    <property type="entry name" value="Cyt_B5-like_heme/steroid-bd"/>
</dbReference>
<dbReference type="GO" id="GO:0009922">
    <property type="term" value="F:fatty acid elongase activity"/>
    <property type="evidence" value="ECO:0007669"/>
    <property type="project" value="InterPro"/>
</dbReference>
<dbReference type="InterPro" id="IPR005804">
    <property type="entry name" value="FA_desaturase_dom"/>
</dbReference>
<evidence type="ECO:0000256" key="10">
    <source>
        <dbReference type="SAM" id="Phobius"/>
    </source>
</evidence>
<dbReference type="GO" id="GO:0042759">
    <property type="term" value="P:long-chain fatty acid biosynthetic process"/>
    <property type="evidence" value="ECO:0007669"/>
    <property type="project" value="UniProtKB-ARBA"/>
</dbReference>
<dbReference type="PROSITE" id="PS01188">
    <property type="entry name" value="ELO"/>
    <property type="match status" value="1"/>
</dbReference>
<dbReference type="GO" id="GO:0006636">
    <property type="term" value="P:unsaturated fatty acid biosynthetic process"/>
    <property type="evidence" value="ECO:0007669"/>
    <property type="project" value="UniProtKB-ARBA"/>
</dbReference>
<feature type="transmembrane region" description="Helical" evidence="10">
    <location>
        <begin position="207"/>
        <end position="228"/>
    </location>
</feature>
<feature type="domain" description="Cytochrome b5 heme-binding" evidence="11">
    <location>
        <begin position="251"/>
        <end position="308"/>
    </location>
</feature>
<dbReference type="EMBL" id="CAJNNV010002703">
    <property type="protein sequence ID" value="CAE8587658.1"/>
    <property type="molecule type" value="Genomic_DNA"/>
</dbReference>
<sequence length="657" mass="74568">MRFHHQPWMQFLVSPSVVFVLPVLWIFAVYALANCMTTRKAFEVKRYMQVYNVVQILICSYMVYGLMPCVSKLPNLFGINSEYDAQGEWFVFVHFLSKFLDWFDTLWIILKKNRKQLSFLHTYHHMTIPMVWGYLLHVGVGNGTTRYGAWVNSLTHVIMYSHYLWTSFGLENPLKRYITGWQIAQFYSCLLHACVVRALEESEAKQLAWLQICYQISMVYLFTLRLYWVPSCTPDFAEIAETKLVAATRRYLIIRGEVYDVTDFDHPGGNLMLDLAVGRDATVMFESAHVRTDFAEKALKALPKGDAAELQKVLRERVVKEVLSPLGKADAVGGARGVPAWHTACVLLGWLTAAVLFVTRPSMMSGALLGLTLCWVGLAVQHTANHGGLVRDTRLGYLLGLLNDIAPGGSSLVWRYHHQCSHHAYCNDVVLDQDVHSSFPLMRLDKAQKLETFHQWQWLYGPCAFCFLWASIHIQDLQCLLDARTFMVRMKGTSTFEILLSLLLKMVHFGWFYALPASIHGFRAMLLPWAAALTVGSFWLSALFIVSHNLVATKKAEEPQGQKGDWARYQIETSSSWGGKVGSFLTGGVNLQIEHHLFPCLAHNLYADVAVIVKDECKKRGIAYTGYDYFLPNFVDHVKFLYAAGRPGWPATGSKAD</sequence>
<evidence type="ECO:0000256" key="5">
    <source>
        <dbReference type="ARBA" id="ARBA00022832"/>
    </source>
</evidence>
<dbReference type="SUPFAM" id="SSF55856">
    <property type="entry name" value="Cytochrome b5-like heme/steroid binding domain"/>
    <property type="match status" value="1"/>
</dbReference>
<keyword evidence="3" id="KW-0808">Transferase</keyword>
<evidence type="ECO:0000256" key="8">
    <source>
        <dbReference type="ARBA" id="ARBA00023136"/>
    </source>
</evidence>
<evidence type="ECO:0000313" key="12">
    <source>
        <dbReference type="EMBL" id="CAE8587658.1"/>
    </source>
</evidence>
<keyword evidence="4 10" id="KW-0812">Transmembrane</keyword>
<proteinExistence type="predicted"/>
<dbReference type="PROSITE" id="PS50255">
    <property type="entry name" value="CYTOCHROME_B5_2"/>
    <property type="match status" value="1"/>
</dbReference>
<evidence type="ECO:0000313" key="13">
    <source>
        <dbReference type="Proteomes" id="UP000654075"/>
    </source>
</evidence>
<evidence type="ECO:0000256" key="1">
    <source>
        <dbReference type="ARBA" id="ARBA00004141"/>
    </source>
</evidence>
<dbReference type="Pfam" id="PF01151">
    <property type="entry name" value="ELO"/>
    <property type="match status" value="1"/>
</dbReference>
<keyword evidence="13" id="KW-1185">Reference proteome</keyword>
<keyword evidence="8 10" id="KW-0472">Membrane</keyword>
<dbReference type="AlphaFoldDB" id="A0A813DID2"/>
<feature type="transmembrane region" description="Helical" evidence="10">
    <location>
        <begin position="495"/>
        <end position="514"/>
    </location>
</feature>
<comment type="subcellular location">
    <subcellularLocation>
        <location evidence="1">Membrane</location>
        <topology evidence="1">Multi-pass membrane protein</topology>
    </subcellularLocation>
</comment>
<evidence type="ECO:0000256" key="7">
    <source>
        <dbReference type="ARBA" id="ARBA00023098"/>
    </source>
</evidence>
<dbReference type="PANTHER" id="PTHR19353:SF19">
    <property type="entry name" value="DELTA(5) FATTY ACID DESATURASE C-RELATED"/>
    <property type="match status" value="1"/>
</dbReference>
<feature type="transmembrane region" description="Helical" evidence="10">
    <location>
        <begin position="340"/>
        <end position="359"/>
    </location>
</feature>
<gene>
    <name evidence="12" type="ORF">PGLA1383_LOCUS6490</name>
</gene>
<keyword evidence="6 10" id="KW-1133">Transmembrane helix</keyword>
<evidence type="ECO:0000259" key="11">
    <source>
        <dbReference type="PROSITE" id="PS50255"/>
    </source>
</evidence>
<dbReference type="SMART" id="SM01117">
    <property type="entry name" value="Cyt-b5"/>
    <property type="match status" value="1"/>
</dbReference>
<reference evidence="12" key="1">
    <citation type="submission" date="2021-02" db="EMBL/GenBank/DDBJ databases">
        <authorList>
            <person name="Dougan E. K."/>
            <person name="Rhodes N."/>
            <person name="Thang M."/>
            <person name="Chan C."/>
        </authorList>
    </citation>
    <scope>NUCLEOTIDE SEQUENCE</scope>
</reference>
<feature type="transmembrane region" description="Helical" evidence="10">
    <location>
        <begin position="526"/>
        <end position="546"/>
    </location>
</feature>
<keyword evidence="7" id="KW-0443">Lipid metabolism</keyword>
<dbReference type="CDD" id="cd03506">
    <property type="entry name" value="Delta6-FADS-like"/>
    <property type="match status" value="1"/>
</dbReference>
<evidence type="ECO:0000256" key="3">
    <source>
        <dbReference type="ARBA" id="ARBA00022679"/>
    </source>
</evidence>